<feature type="compositionally biased region" description="Acidic residues" evidence="1">
    <location>
        <begin position="99"/>
        <end position="109"/>
    </location>
</feature>
<feature type="region of interest" description="Disordered" evidence="1">
    <location>
        <begin position="79"/>
        <end position="109"/>
    </location>
</feature>
<name>A0A8J2LZZ3_9BILA</name>
<dbReference type="EMBL" id="CAKAEH010000908">
    <property type="protein sequence ID" value="CAG9532217.1"/>
    <property type="molecule type" value="Genomic_DNA"/>
</dbReference>
<proteinExistence type="predicted"/>
<gene>
    <name evidence="2" type="ORF">CJOHNSTONI_LOCUS2548</name>
</gene>
<keyword evidence="3" id="KW-1185">Reference proteome</keyword>
<evidence type="ECO:0000313" key="2">
    <source>
        <dbReference type="EMBL" id="CAG9532217.1"/>
    </source>
</evidence>
<dbReference type="AlphaFoldDB" id="A0A8J2LZZ3"/>
<sequence>MLIDEDDDNDDNDSDSDGNDWTESDVDTYISDEAVPLDDELIHVYDLADHWGEDNNMGPNEFSQELIDDTERQNAQYNLVDRSRSVSGSGMDQARSIDDAEEGIDDDDNIMDWTTTSDVIFIIEIIFHI</sequence>
<reference evidence="2" key="1">
    <citation type="submission" date="2021-09" db="EMBL/GenBank/DDBJ databases">
        <authorList>
            <consortium name="Pathogen Informatics"/>
        </authorList>
    </citation>
    <scope>NUCLEOTIDE SEQUENCE</scope>
</reference>
<organism evidence="2 3">
    <name type="scientific">Cercopithifilaria johnstoni</name>
    <dbReference type="NCBI Taxonomy" id="2874296"/>
    <lineage>
        <taxon>Eukaryota</taxon>
        <taxon>Metazoa</taxon>
        <taxon>Ecdysozoa</taxon>
        <taxon>Nematoda</taxon>
        <taxon>Chromadorea</taxon>
        <taxon>Rhabditida</taxon>
        <taxon>Spirurina</taxon>
        <taxon>Spiruromorpha</taxon>
        <taxon>Filarioidea</taxon>
        <taxon>Onchocercidae</taxon>
        <taxon>Cercopithifilaria</taxon>
    </lineage>
</organism>
<feature type="compositionally biased region" description="Acidic residues" evidence="1">
    <location>
        <begin position="1"/>
        <end position="26"/>
    </location>
</feature>
<evidence type="ECO:0000313" key="3">
    <source>
        <dbReference type="Proteomes" id="UP000746747"/>
    </source>
</evidence>
<dbReference type="Proteomes" id="UP000746747">
    <property type="component" value="Unassembled WGS sequence"/>
</dbReference>
<accession>A0A8J2LZZ3</accession>
<comment type="caution">
    <text evidence="2">The sequence shown here is derived from an EMBL/GenBank/DDBJ whole genome shotgun (WGS) entry which is preliminary data.</text>
</comment>
<evidence type="ECO:0000256" key="1">
    <source>
        <dbReference type="SAM" id="MobiDB-lite"/>
    </source>
</evidence>
<feature type="region of interest" description="Disordered" evidence="1">
    <location>
        <begin position="1"/>
        <end position="29"/>
    </location>
</feature>
<protein>
    <submittedName>
        <fullName evidence="2">Uncharacterized protein</fullName>
    </submittedName>
</protein>